<keyword evidence="3" id="KW-1185">Reference proteome</keyword>
<organism evidence="2 3">
    <name type="scientific">Cyclostephanos tholiformis</name>
    <dbReference type="NCBI Taxonomy" id="382380"/>
    <lineage>
        <taxon>Eukaryota</taxon>
        <taxon>Sar</taxon>
        <taxon>Stramenopiles</taxon>
        <taxon>Ochrophyta</taxon>
        <taxon>Bacillariophyta</taxon>
        <taxon>Coscinodiscophyceae</taxon>
        <taxon>Thalassiosirophycidae</taxon>
        <taxon>Stephanodiscales</taxon>
        <taxon>Stephanodiscaceae</taxon>
        <taxon>Cyclostephanos</taxon>
    </lineage>
</organism>
<dbReference type="EMBL" id="JALLPB020000002">
    <property type="protein sequence ID" value="KAL3827603.1"/>
    <property type="molecule type" value="Genomic_DNA"/>
</dbReference>
<feature type="region of interest" description="Disordered" evidence="1">
    <location>
        <begin position="216"/>
        <end position="241"/>
    </location>
</feature>
<dbReference type="Proteomes" id="UP001530377">
    <property type="component" value="Unassembled WGS sequence"/>
</dbReference>
<accession>A0ABD3ST20</accession>
<comment type="caution">
    <text evidence="2">The sequence shown here is derived from an EMBL/GenBank/DDBJ whole genome shotgun (WGS) entry which is preliminary data.</text>
</comment>
<evidence type="ECO:0000313" key="3">
    <source>
        <dbReference type="Proteomes" id="UP001530377"/>
    </source>
</evidence>
<name>A0ABD3ST20_9STRA</name>
<sequence>MASSAAPTTQILEEFKRLQEIQLDLANSWRDEVHLYEQFTSTSAFVGGVDDADNYHCGTRNHFNDRGTVEDECLFPYHTALYPLLDCYDSIEVVDRKEHAHRPSPTPMPFERNGHRRSRFSPRLDRHGVRIEELATINEHLPNSSWAIGHLMPRNRRLQYAEYEGTSSRTTQIAVDHPHLPVREEPDANVERETPPRHDNHRFWNILMDPVSEPVLRSDISKPPEIDSEWEDADDDEDDGSGHWENIDDEGGYGQNIVEFDESAIAISAKSARDFTFLRWWQHAIVNERRGIVEHIAEDEKNRPFIDRYSPESLFADSPSATMILLRVLKHSMSDLQRDFRLSQAVLLLIADWGLCEDNEEEGQGGRETSGIECLRRLLTIISSEYAVRNCGGYCHEWYILNGGISDDEDDLENSTRLHAPSHYCTDWWHFLGILSTLISEGIQYISPRHANVICAFVMLELNCANSCAGPVDDVTGGERLSGKAYLKRNLYFLNNAEHDIGTVRSAEEGLPQDTAPFNTNLLLTIVSAIRQHALCDRMRLAKLVDEMNNPDATCHVTQGDTSIRLSRCLDSFLLCVKIMVDIGERIAVQLPCNIHGRQLGGMLIRGLLESYIGSDSYSLKASKPLSYIARDQDPHLKSLIDPCRYAEAVAKSSIHPLLDLSRNQVSSSASGCSIEHLIGIQPPTPVIDTVKALFTADLVDLQVSGCGYGDFLIWCHLPISPEPLLFDYVSNFPNLSHLGEGESRNEAWVVDEDGIELDYAHLSARYDFSLLVFLRQWHAPWTPDSHLSFSIPFRRSISTLALCAHRFGVPHDIVALVNSFLPRSWWPDDRRCCWCRDCQMNRSKHKSQSGNWDSQYCLRSERKDQYSSLRSEKEEKPKLAPTLMTCSGCQVAMACSKEHMKFLHRDGHKRYCGRPPFRAPFHKEDNEICREVLGDGEGDKTNVLEIAVDQNTVVQEDENMDDGSWESVDSEEEVAEPGKSDVILAFFNSKSYKLQQRTHQYPFFFE</sequence>
<evidence type="ECO:0000313" key="2">
    <source>
        <dbReference type="EMBL" id="KAL3827603.1"/>
    </source>
</evidence>
<gene>
    <name evidence="2" type="ORF">ACHAXA_002100</name>
</gene>
<evidence type="ECO:0000256" key="1">
    <source>
        <dbReference type="SAM" id="MobiDB-lite"/>
    </source>
</evidence>
<reference evidence="2 3" key="1">
    <citation type="submission" date="2024-10" db="EMBL/GenBank/DDBJ databases">
        <title>Updated reference genomes for cyclostephanoid diatoms.</title>
        <authorList>
            <person name="Roberts W.R."/>
            <person name="Alverson A.J."/>
        </authorList>
    </citation>
    <scope>NUCLEOTIDE SEQUENCE [LARGE SCALE GENOMIC DNA]</scope>
    <source>
        <strain evidence="2 3">AJA228-03</strain>
    </source>
</reference>
<proteinExistence type="predicted"/>
<dbReference type="AlphaFoldDB" id="A0ABD3ST20"/>
<feature type="region of interest" description="Disordered" evidence="1">
    <location>
        <begin position="99"/>
        <end position="119"/>
    </location>
</feature>
<feature type="compositionally biased region" description="Acidic residues" evidence="1">
    <location>
        <begin position="226"/>
        <end position="239"/>
    </location>
</feature>
<protein>
    <recommendedName>
        <fullName evidence="4">MYND-type domain-containing protein</fullName>
    </recommendedName>
</protein>
<evidence type="ECO:0008006" key="4">
    <source>
        <dbReference type="Google" id="ProtNLM"/>
    </source>
</evidence>